<dbReference type="RefSeq" id="WP_326508599.1">
    <property type="nucleotide sequence ID" value="NZ_JAWIIV010000023.1"/>
</dbReference>
<reference evidence="1 2" key="1">
    <citation type="submission" date="2023-10" db="EMBL/GenBank/DDBJ databases">
        <title>Noviherbaspirillum sp. CPCC 100848 genome assembly.</title>
        <authorList>
            <person name="Li X.Y."/>
            <person name="Fang X.M."/>
        </authorList>
    </citation>
    <scope>NUCLEOTIDE SEQUENCE [LARGE SCALE GENOMIC DNA]</scope>
    <source>
        <strain evidence="1 2">CPCC 100848</strain>
    </source>
</reference>
<dbReference type="Proteomes" id="UP001352263">
    <property type="component" value="Unassembled WGS sequence"/>
</dbReference>
<protein>
    <submittedName>
        <fullName evidence="1">Uncharacterized protein</fullName>
    </submittedName>
</protein>
<sequence length="74" mass="8573">MRAWHHNDALPTEKFAIHDLRNVFMLERRQDACRLLAARLVSASLQQGLERTFHFLISAFADVLMLDAPLRLIT</sequence>
<proteinExistence type="predicted"/>
<dbReference type="EMBL" id="JAWIIV010000023">
    <property type="protein sequence ID" value="MEC4721917.1"/>
    <property type="molecule type" value="Genomic_DNA"/>
</dbReference>
<evidence type="ECO:0000313" key="1">
    <source>
        <dbReference type="EMBL" id="MEC4721917.1"/>
    </source>
</evidence>
<keyword evidence="2" id="KW-1185">Reference proteome</keyword>
<organism evidence="1 2">
    <name type="scientific">Noviherbaspirillum album</name>
    <dbReference type="NCBI Taxonomy" id="3080276"/>
    <lineage>
        <taxon>Bacteria</taxon>
        <taxon>Pseudomonadati</taxon>
        <taxon>Pseudomonadota</taxon>
        <taxon>Betaproteobacteria</taxon>
        <taxon>Burkholderiales</taxon>
        <taxon>Oxalobacteraceae</taxon>
        <taxon>Noviherbaspirillum</taxon>
    </lineage>
</organism>
<gene>
    <name evidence="1" type="ORF">RY831_22365</name>
</gene>
<comment type="caution">
    <text evidence="1">The sequence shown here is derived from an EMBL/GenBank/DDBJ whole genome shotgun (WGS) entry which is preliminary data.</text>
</comment>
<evidence type="ECO:0000313" key="2">
    <source>
        <dbReference type="Proteomes" id="UP001352263"/>
    </source>
</evidence>
<accession>A0ABU6JFD5</accession>
<name>A0ABU6JFD5_9BURK</name>